<feature type="domain" description="Cation-transporting P-type ATPase N-terminal" evidence="12">
    <location>
        <begin position="21"/>
        <end position="95"/>
    </location>
</feature>
<feature type="transmembrane region" description="Helical" evidence="11">
    <location>
        <begin position="75"/>
        <end position="96"/>
    </location>
</feature>
<dbReference type="PRINTS" id="PR00119">
    <property type="entry name" value="CATATPASE"/>
</dbReference>
<dbReference type="PRINTS" id="PR00120">
    <property type="entry name" value="HATPASE"/>
</dbReference>
<feature type="transmembrane region" description="Helical" evidence="11">
    <location>
        <begin position="923"/>
        <end position="942"/>
    </location>
</feature>
<evidence type="ECO:0000256" key="10">
    <source>
        <dbReference type="ARBA" id="ARBA00023136"/>
    </source>
</evidence>
<reference evidence="13 14" key="1">
    <citation type="submission" date="2015-07" db="EMBL/GenBank/DDBJ databases">
        <title>Draft genome of Bellilinea caldifistulae DSM 17877.</title>
        <authorList>
            <person name="Hemp J."/>
            <person name="Ward L.M."/>
            <person name="Pace L.A."/>
            <person name="Fischer W.W."/>
        </authorList>
    </citation>
    <scope>NUCLEOTIDE SEQUENCE [LARGE SCALE GENOMIC DNA]</scope>
    <source>
        <strain evidence="13 14">GOMI-1</strain>
    </source>
</reference>
<dbReference type="AlphaFoldDB" id="A0A0P6XPK8"/>
<dbReference type="InterPro" id="IPR008250">
    <property type="entry name" value="ATPase_P-typ_transduc_dom_A_sf"/>
</dbReference>
<evidence type="ECO:0000259" key="12">
    <source>
        <dbReference type="SMART" id="SM00831"/>
    </source>
</evidence>
<dbReference type="NCBIfam" id="TIGR01494">
    <property type="entry name" value="ATPase_P-type"/>
    <property type="match status" value="3"/>
</dbReference>
<evidence type="ECO:0000256" key="3">
    <source>
        <dbReference type="ARBA" id="ARBA00022475"/>
    </source>
</evidence>
<dbReference type="PATRIC" id="fig|360411.5.peg.1617"/>
<keyword evidence="4 11" id="KW-0812">Transmembrane</keyword>
<dbReference type="FunFam" id="2.70.150.10:FF:000016">
    <property type="entry name" value="Calcium-transporting P-type ATPase putative"/>
    <property type="match status" value="1"/>
</dbReference>
<dbReference type="PANTHER" id="PTHR43294:SF21">
    <property type="entry name" value="CATION TRANSPORTING ATPASE"/>
    <property type="match status" value="1"/>
</dbReference>
<dbReference type="GO" id="GO:1902600">
    <property type="term" value="P:proton transmembrane transport"/>
    <property type="evidence" value="ECO:0007669"/>
    <property type="project" value="TreeGrafter"/>
</dbReference>
<evidence type="ECO:0000313" key="14">
    <source>
        <dbReference type="Proteomes" id="UP000050514"/>
    </source>
</evidence>
<keyword evidence="14" id="KW-1185">Reference proteome</keyword>
<dbReference type="InterPro" id="IPR044492">
    <property type="entry name" value="P_typ_ATPase_HD_dom"/>
</dbReference>
<protein>
    <submittedName>
        <fullName evidence="13">ATPase</fullName>
    </submittedName>
</protein>
<dbReference type="OrthoDB" id="9760364at2"/>
<dbReference type="Proteomes" id="UP000050514">
    <property type="component" value="Unassembled WGS sequence"/>
</dbReference>
<dbReference type="STRING" id="360411.AC812_00580"/>
<evidence type="ECO:0000256" key="8">
    <source>
        <dbReference type="ARBA" id="ARBA00022967"/>
    </source>
</evidence>
<evidence type="ECO:0000256" key="9">
    <source>
        <dbReference type="ARBA" id="ARBA00022989"/>
    </source>
</evidence>
<feature type="transmembrane region" description="Helical" evidence="11">
    <location>
        <begin position="822"/>
        <end position="843"/>
    </location>
</feature>
<dbReference type="SUPFAM" id="SSF56784">
    <property type="entry name" value="HAD-like"/>
    <property type="match status" value="1"/>
</dbReference>
<feature type="transmembrane region" description="Helical" evidence="11">
    <location>
        <begin position="268"/>
        <end position="286"/>
    </location>
</feature>
<organism evidence="13 14">
    <name type="scientific">Bellilinea caldifistulae</name>
    <dbReference type="NCBI Taxonomy" id="360411"/>
    <lineage>
        <taxon>Bacteria</taxon>
        <taxon>Bacillati</taxon>
        <taxon>Chloroflexota</taxon>
        <taxon>Anaerolineae</taxon>
        <taxon>Anaerolineales</taxon>
        <taxon>Anaerolineaceae</taxon>
        <taxon>Bellilinea</taxon>
    </lineage>
</organism>
<dbReference type="GO" id="GO:0046872">
    <property type="term" value="F:metal ion binding"/>
    <property type="evidence" value="ECO:0007669"/>
    <property type="project" value="UniProtKB-KW"/>
</dbReference>
<dbReference type="SFLD" id="SFLDS00003">
    <property type="entry name" value="Haloacid_Dehalogenase"/>
    <property type="match status" value="1"/>
</dbReference>
<dbReference type="InterPro" id="IPR036412">
    <property type="entry name" value="HAD-like_sf"/>
</dbReference>
<dbReference type="GO" id="GO:0005524">
    <property type="term" value="F:ATP binding"/>
    <property type="evidence" value="ECO:0007669"/>
    <property type="project" value="UniProtKB-KW"/>
</dbReference>
<gene>
    <name evidence="13" type="ORF">AC812_00580</name>
</gene>
<dbReference type="InterPro" id="IPR059000">
    <property type="entry name" value="ATPase_P-type_domA"/>
</dbReference>
<dbReference type="GO" id="GO:0005886">
    <property type="term" value="C:plasma membrane"/>
    <property type="evidence" value="ECO:0007669"/>
    <property type="project" value="UniProtKB-SubCell"/>
</dbReference>
<dbReference type="Gene3D" id="2.70.150.10">
    <property type="entry name" value="Calcium-transporting ATPase, cytoplasmic transduction domain A"/>
    <property type="match status" value="1"/>
</dbReference>
<evidence type="ECO:0000256" key="2">
    <source>
        <dbReference type="ARBA" id="ARBA00005675"/>
    </source>
</evidence>
<feature type="transmembrane region" description="Helical" evidence="11">
    <location>
        <begin position="102"/>
        <end position="120"/>
    </location>
</feature>
<dbReference type="SUPFAM" id="SSF81665">
    <property type="entry name" value="Calcium ATPase, transmembrane domain M"/>
    <property type="match status" value="1"/>
</dbReference>
<dbReference type="GO" id="GO:0005391">
    <property type="term" value="F:P-type sodium:potassium-exchanging transporter activity"/>
    <property type="evidence" value="ECO:0007669"/>
    <property type="project" value="TreeGrafter"/>
</dbReference>
<dbReference type="Gene3D" id="1.20.1110.10">
    <property type="entry name" value="Calcium-transporting ATPase, transmembrane domain"/>
    <property type="match status" value="1"/>
</dbReference>
<dbReference type="InterPro" id="IPR001757">
    <property type="entry name" value="P_typ_ATPase"/>
</dbReference>
<dbReference type="GO" id="GO:0016887">
    <property type="term" value="F:ATP hydrolysis activity"/>
    <property type="evidence" value="ECO:0007669"/>
    <property type="project" value="InterPro"/>
</dbReference>
<evidence type="ECO:0000256" key="7">
    <source>
        <dbReference type="ARBA" id="ARBA00022840"/>
    </source>
</evidence>
<comment type="subcellular location">
    <subcellularLocation>
        <location evidence="1">Cell membrane</location>
        <topology evidence="1">Multi-pass membrane protein</topology>
    </subcellularLocation>
</comment>
<dbReference type="InterPro" id="IPR050510">
    <property type="entry name" value="Cation_transp_ATPase_P-type"/>
</dbReference>
<evidence type="ECO:0000256" key="1">
    <source>
        <dbReference type="ARBA" id="ARBA00004651"/>
    </source>
</evidence>
<keyword evidence="7" id="KW-0067">ATP-binding</keyword>
<dbReference type="InterPro" id="IPR004014">
    <property type="entry name" value="ATPase_P-typ_cation-transptr_N"/>
</dbReference>
<name>A0A0P6XPK8_9CHLR</name>
<dbReference type="Pfam" id="PF00122">
    <property type="entry name" value="E1-E2_ATPase"/>
    <property type="match status" value="1"/>
</dbReference>
<proteinExistence type="inferred from homology"/>
<comment type="caution">
    <text evidence="13">The sequence shown here is derived from an EMBL/GenBank/DDBJ whole genome shotgun (WGS) entry which is preliminary data.</text>
</comment>
<keyword evidence="10 11" id="KW-0472">Membrane</keyword>
<dbReference type="GO" id="GO:0030007">
    <property type="term" value="P:intracellular potassium ion homeostasis"/>
    <property type="evidence" value="ECO:0007669"/>
    <property type="project" value="TreeGrafter"/>
</dbReference>
<dbReference type="Gene3D" id="3.40.50.1000">
    <property type="entry name" value="HAD superfamily/HAD-like"/>
    <property type="match status" value="1"/>
</dbReference>
<keyword evidence="6" id="KW-0547">Nucleotide-binding</keyword>
<dbReference type="Pfam" id="PF00690">
    <property type="entry name" value="Cation_ATPase_N"/>
    <property type="match status" value="1"/>
</dbReference>
<keyword evidence="9 11" id="KW-1133">Transmembrane helix</keyword>
<dbReference type="SFLD" id="SFLDF00027">
    <property type="entry name" value="p-type_atpase"/>
    <property type="match status" value="1"/>
</dbReference>
<accession>A0A0P6XPK8</accession>
<evidence type="ECO:0000256" key="6">
    <source>
        <dbReference type="ARBA" id="ARBA00022741"/>
    </source>
</evidence>
<dbReference type="FunFam" id="3.40.50.1000:FF:000028">
    <property type="entry name" value="Calcium-transporting P-type ATPase, putative"/>
    <property type="match status" value="1"/>
</dbReference>
<dbReference type="InterPro" id="IPR018303">
    <property type="entry name" value="ATPase_P-typ_P_site"/>
</dbReference>
<dbReference type="InterPro" id="IPR006068">
    <property type="entry name" value="ATPase_P-typ_cation-transptr_C"/>
</dbReference>
<dbReference type="InterPro" id="IPR023299">
    <property type="entry name" value="ATPase_P-typ_cyto_dom_N"/>
</dbReference>
<dbReference type="RefSeq" id="WP_061913296.1">
    <property type="nucleotide sequence ID" value="NZ_DF967971.1"/>
</dbReference>
<keyword evidence="3" id="KW-1003">Cell membrane</keyword>
<dbReference type="PANTHER" id="PTHR43294">
    <property type="entry name" value="SODIUM/POTASSIUM-TRANSPORTING ATPASE SUBUNIT ALPHA"/>
    <property type="match status" value="1"/>
</dbReference>
<dbReference type="SFLD" id="SFLDG00002">
    <property type="entry name" value="C1.7:_P-type_atpase_like"/>
    <property type="match status" value="1"/>
</dbReference>
<dbReference type="Pfam" id="PF13246">
    <property type="entry name" value="Cation_ATPase"/>
    <property type="match status" value="1"/>
</dbReference>
<dbReference type="GO" id="GO:0036376">
    <property type="term" value="P:sodium ion export across plasma membrane"/>
    <property type="evidence" value="ECO:0007669"/>
    <property type="project" value="TreeGrafter"/>
</dbReference>
<comment type="similarity">
    <text evidence="2">Belongs to the cation transport ATPase (P-type) (TC 3.A.3) family. Type IIA subfamily.</text>
</comment>
<dbReference type="FunFam" id="3.40.50.1000:FF:000001">
    <property type="entry name" value="Phospholipid-transporting ATPase IC"/>
    <property type="match status" value="1"/>
</dbReference>
<dbReference type="CDD" id="cd02089">
    <property type="entry name" value="P-type_ATPase_Ca_prok"/>
    <property type="match status" value="1"/>
</dbReference>
<dbReference type="InterPro" id="IPR023298">
    <property type="entry name" value="ATPase_P-typ_TM_dom_sf"/>
</dbReference>
<sequence>MSHRTAEISAAGLAERDLKIAWHSLDTETLLEELHTHPQSGLSSAEAAQRLAEYGPNQLAEAPRRTFLQLVIGQLNNFVVILLIAAALISAVVSYIENEPFIESAAILAIVILNAVLGVIQESRAEQSLAALKKLAAPDAQVLRDGRRISLPASQLVPGDIVFLEAGNFVPADIRLLETVNLRIEEAALTGESMPVEKNATMVLQPDAAIGDRKNTAFMGTTVTYGRGRGVVISTGMRTQLGMIAGMLQSVDQEETPLQRRLDQLGKTLGWAALVICGLVFLAGILQGGEVLHMFMIAVSLAIAAVPEGLPAIVTISLALGMREMVRRNALIRRLSSVETLGSTTVICSDKTGTLTQNAMTVTRIWVDGKMYEISGAGYSTEGEFRLNGEKIHLDDHPALLTALWVGTLNNDAVLERLESSNGHSSFRIIGDPTEGALLIAAAKAGALPEELNRAYPREQEIPFDSERKRMLTIHQVRDPHREDISPLDDQADRRQHIIQVKGAPDVVLELCRYYQTASDQPAVLDEATRKRILAANDEMTQQALRVLGVAYRIVSVLPEEINAPELEQDLVFAGLIGMIDPAREEVRPALEKASRAGVRTIMITGDYPNTARAIAESIGLLRPNQKVLTGGQLSEMDDADLQREVPHTAVFARVSPEHKKRIVDALKANGEVVAMTGDGVNDAPAIKRADIGISMGITGTDVAKETADMVLTDDNYASIVSAIEQGRIIYSNIRKFVYYLISCNLAEILIIFLPTAFGKWLFPFAGERVLSPLTPIQLLWLNLITDGAPALALGTEKGDPDIMDQPPRPPQEPIINRSMQIGVLIQTIAITAVTLTAFGLGLRYEPAAAETMAFLTLSLSELLRAFTARSERYPILKIGVFSNPWMNRAVLFSLALLLMVVYVPFFHPVFNTVALGWEDWRIILPLLLIPSIAAELAKYWMSRRPQKAAAEAGRKRSTL</sequence>
<feature type="transmembrane region" description="Helical" evidence="11">
    <location>
        <begin position="737"/>
        <end position="758"/>
    </location>
</feature>
<keyword evidence="8" id="KW-1278">Translocase</keyword>
<dbReference type="GO" id="GO:1990573">
    <property type="term" value="P:potassium ion import across plasma membrane"/>
    <property type="evidence" value="ECO:0007669"/>
    <property type="project" value="TreeGrafter"/>
</dbReference>
<evidence type="ECO:0000256" key="5">
    <source>
        <dbReference type="ARBA" id="ARBA00022723"/>
    </source>
</evidence>
<dbReference type="SUPFAM" id="SSF81660">
    <property type="entry name" value="Metal cation-transporting ATPase, ATP-binding domain N"/>
    <property type="match status" value="1"/>
</dbReference>
<evidence type="ECO:0000256" key="4">
    <source>
        <dbReference type="ARBA" id="ARBA00022692"/>
    </source>
</evidence>
<dbReference type="Gene3D" id="3.40.1110.10">
    <property type="entry name" value="Calcium-transporting ATPase, cytoplasmic domain N"/>
    <property type="match status" value="1"/>
</dbReference>
<feature type="transmembrane region" description="Helical" evidence="11">
    <location>
        <begin position="890"/>
        <end position="911"/>
    </location>
</feature>
<evidence type="ECO:0000256" key="11">
    <source>
        <dbReference type="SAM" id="Phobius"/>
    </source>
</evidence>
<dbReference type="PROSITE" id="PS00154">
    <property type="entry name" value="ATPASE_E1_E2"/>
    <property type="match status" value="1"/>
</dbReference>
<dbReference type="EMBL" id="LGHJ01000003">
    <property type="protein sequence ID" value="KPL78598.1"/>
    <property type="molecule type" value="Genomic_DNA"/>
</dbReference>
<feature type="transmembrane region" description="Helical" evidence="11">
    <location>
        <begin position="292"/>
        <end position="320"/>
    </location>
</feature>
<dbReference type="Pfam" id="PF00689">
    <property type="entry name" value="Cation_ATPase_C"/>
    <property type="match status" value="1"/>
</dbReference>
<dbReference type="SUPFAM" id="SSF81653">
    <property type="entry name" value="Calcium ATPase, transduction domain A"/>
    <property type="match status" value="1"/>
</dbReference>
<keyword evidence="5" id="KW-0479">Metal-binding</keyword>
<dbReference type="SMART" id="SM00831">
    <property type="entry name" value="Cation_ATPase_N"/>
    <property type="match status" value="1"/>
</dbReference>
<dbReference type="InterPro" id="IPR023214">
    <property type="entry name" value="HAD_sf"/>
</dbReference>
<evidence type="ECO:0000313" key="13">
    <source>
        <dbReference type="EMBL" id="KPL78598.1"/>
    </source>
</evidence>
<dbReference type="GO" id="GO:0006883">
    <property type="term" value="P:intracellular sodium ion homeostasis"/>
    <property type="evidence" value="ECO:0007669"/>
    <property type="project" value="TreeGrafter"/>
</dbReference>